<keyword evidence="4" id="KW-1185">Reference proteome</keyword>
<name>A0A820MGT2_9BILA</name>
<dbReference type="EMBL" id="CAJOBG010035861">
    <property type="protein sequence ID" value="CAF4371764.1"/>
    <property type="molecule type" value="Genomic_DNA"/>
</dbReference>
<dbReference type="AlphaFoldDB" id="A0A820MGT2"/>
<reference evidence="3" key="1">
    <citation type="submission" date="2021-02" db="EMBL/GenBank/DDBJ databases">
        <authorList>
            <person name="Nowell W R."/>
        </authorList>
    </citation>
    <scope>NUCLEOTIDE SEQUENCE</scope>
</reference>
<evidence type="ECO:0000313" key="4">
    <source>
        <dbReference type="Proteomes" id="UP000663866"/>
    </source>
</evidence>
<organism evidence="3 4">
    <name type="scientific">Rotaria magnacalcarata</name>
    <dbReference type="NCBI Taxonomy" id="392030"/>
    <lineage>
        <taxon>Eukaryota</taxon>
        <taxon>Metazoa</taxon>
        <taxon>Spiralia</taxon>
        <taxon>Gnathifera</taxon>
        <taxon>Rotifera</taxon>
        <taxon>Eurotatoria</taxon>
        <taxon>Bdelloidea</taxon>
        <taxon>Philodinida</taxon>
        <taxon>Philodinidae</taxon>
        <taxon>Rotaria</taxon>
    </lineage>
</organism>
<sequence>MSYLISNSYIHESSHLLSPYDAYYEPSMLSRTIIPIPYDYQYNSSSVSMFDYYQTPKDDYYCRLSSSNFETFINIDYFLVGSDYTSHQPSSIFIDLPEPKTVKILINPFFRPKSTNRTSESSSEIEQHKQNTTKSARDRTRSPPSSDRKVIVCSNKIQHGREKRKGKKEQFMEEKKLLFEKQSSSPSSSKRKHYRSTSDRCEHKNDKLKRLYKQYSDEDQYTKWKPLLLEECSALYKYANDKYHRKSFHN</sequence>
<dbReference type="Proteomes" id="UP000663842">
    <property type="component" value="Unassembled WGS sequence"/>
</dbReference>
<dbReference type="Proteomes" id="UP000663866">
    <property type="component" value="Unassembled WGS sequence"/>
</dbReference>
<evidence type="ECO:0000313" key="3">
    <source>
        <dbReference type="EMBL" id="CAF4371764.1"/>
    </source>
</evidence>
<gene>
    <name evidence="3" type="ORF">OVN521_LOCUS33491</name>
    <name evidence="2" type="ORF">UXM345_LOCUS30937</name>
</gene>
<feature type="region of interest" description="Disordered" evidence="1">
    <location>
        <begin position="178"/>
        <end position="203"/>
    </location>
</feature>
<proteinExistence type="predicted"/>
<evidence type="ECO:0000313" key="2">
    <source>
        <dbReference type="EMBL" id="CAF4254766.1"/>
    </source>
</evidence>
<accession>A0A820MGT2</accession>
<feature type="compositionally biased region" description="Basic and acidic residues" evidence="1">
    <location>
        <begin position="125"/>
        <end position="149"/>
    </location>
</feature>
<dbReference type="EMBL" id="CAJOBF010008397">
    <property type="protein sequence ID" value="CAF4254766.1"/>
    <property type="molecule type" value="Genomic_DNA"/>
</dbReference>
<evidence type="ECO:0000256" key="1">
    <source>
        <dbReference type="SAM" id="MobiDB-lite"/>
    </source>
</evidence>
<comment type="caution">
    <text evidence="3">The sequence shown here is derived from an EMBL/GenBank/DDBJ whole genome shotgun (WGS) entry which is preliminary data.</text>
</comment>
<feature type="compositionally biased region" description="Polar residues" evidence="1">
    <location>
        <begin position="113"/>
        <end position="124"/>
    </location>
</feature>
<protein>
    <submittedName>
        <fullName evidence="3">Uncharacterized protein</fullName>
    </submittedName>
</protein>
<feature type="region of interest" description="Disordered" evidence="1">
    <location>
        <begin position="113"/>
        <end position="149"/>
    </location>
</feature>